<accession>A0A8J5G0R5</accession>
<protein>
    <recommendedName>
        <fullName evidence="3">Reverse transcriptase</fullName>
    </recommendedName>
</protein>
<proteinExistence type="predicted"/>
<evidence type="ECO:0000313" key="2">
    <source>
        <dbReference type="Proteomes" id="UP000734854"/>
    </source>
</evidence>
<gene>
    <name evidence="1" type="ORF">ZIOFF_043637</name>
</gene>
<keyword evidence="2" id="KW-1185">Reference proteome</keyword>
<evidence type="ECO:0008006" key="3">
    <source>
        <dbReference type="Google" id="ProtNLM"/>
    </source>
</evidence>
<evidence type="ECO:0000313" key="1">
    <source>
        <dbReference type="EMBL" id="KAG6495809.1"/>
    </source>
</evidence>
<dbReference type="AlphaFoldDB" id="A0A8J5G0R5"/>
<reference evidence="1 2" key="1">
    <citation type="submission" date="2020-08" db="EMBL/GenBank/DDBJ databases">
        <title>Plant Genome Project.</title>
        <authorList>
            <person name="Zhang R.-G."/>
        </authorList>
    </citation>
    <scope>NUCLEOTIDE SEQUENCE [LARGE SCALE GENOMIC DNA]</scope>
    <source>
        <tissue evidence="1">Rhizome</tissue>
    </source>
</reference>
<comment type="caution">
    <text evidence="1">The sequence shown here is derived from an EMBL/GenBank/DDBJ whole genome shotgun (WGS) entry which is preliminary data.</text>
</comment>
<organism evidence="1 2">
    <name type="scientific">Zingiber officinale</name>
    <name type="common">Ginger</name>
    <name type="synonym">Amomum zingiber</name>
    <dbReference type="NCBI Taxonomy" id="94328"/>
    <lineage>
        <taxon>Eukaryota</taxon>
        <taxon>Viridiplantae</taxon>
        <taxon>Streptophyta</taxon>
        <taxon>Embryophyta</taxon>
        <taxon>Tracheophyta</taxon>
        <taxon>Spermatophyta</taxon>
        <taxon>Magnoliopsida</taxon>
        <taxon>Liliopsida</taxon>
        <taxon>Zingiberales</taxon>
        <taxon>Zingiberaceae</taxon>
        <taxon>Zingiber</taxon>
    </lineage>
</organism>
<name>A0A8J5G0R5_ZINOF</name>
<dbReference type="EMBL" id="JACMSC010000012">
    <property type="protein sequence ID" value="KAG6495809.1"/>
    <property type="molecule type" value="Genomic_DNA"/>
</dbReference>
<dbReference type="Proteomes" id="UP000734854">
    <property type="component" value="Unassembled WGS sequence"/>
</dbReference>
<sequence length="150" mass="17490">MPVGPLHFPCRFQTRCPTRSVQDKTLEEAWSGRKSTVKHLKIFGCLAYEHVQDKLRKKLDDKVIQMDDGIFVSQKKYASDILKRFRMECSKPVPTPMIETIKLSKNETGLWRNQKSHIGLQQSEFSNMSKIVIGPDMLRLERVHQDMLFI</sequence>